<dbReference type="InterPro" id="IPR046357">
    <property type="entry name" value="PPIase_dom_sf"/>
</dbReference>
<dbReference type="InterPro" id="IPR001179">
    <property type="entry name" value="PPIase_FKBP_dom"/>
</dbReference>
<sequence length="320" mass="37282">MRIPCEVLLVWWLILFGGSICQQPYLTVVDGQQIPLKSVEDSIPVIEIRAEGKPMTSAQIRALEEAAEGKPLDVKVKRITAPKNCQKKAKRKDFVTFHYVGMLENGRRFADTYKTGPCRIQFKVGMTVPGLDKGMTGMCENEQRRIKVPWRLLQSKRGKVWRKIPKSEHWLIFDVKMLKVERWTPEAQFHFMDMNNDSLLTQPEIVQHVKVLEEEYGKHWPSADIDTELAARYFIQYFDANNDDRVERLEYVERMEKDLTIVKKKQSNVKGRRRDPDVMWILDFDADGIVSVEEIGKAAQVIERGYQPTDEKPTRERTEL</sequence>
<dbReference type="InterPro" id="IPR052273">
    <property type="entry name" value="PPIase_FKBP"/>
</dbReference>
<feature type="domain" description="PPIase FKBP-type" evidence="8">
    <location>
        <begin position="92"/>
        <end position="181"/>
    </location>
</feature>
<keyword evidence="5" id="KW-0325">Glycoprotein</keyword>
<dbReference type="OrthoDB" id="1902587at2759"/>
<dbReference type="SUPFAM" id="SSF54534">
    <property type="entry name" value="FKBP-like"/>
    <property type="match status" value="1"/>
</dbReference>
<keyword evidence="4" id="KW-0106">Calcium</keyword>
<dbReference type="InterPro" id="IPR018247">
    <property type="entry name" value="EF_Hand_1_Ca_BS"/>
</dbReference>
<dbReference type="EMBL" id="UZAM01008964">
    <property type="protein sequence ID" value="VDP07130.1"/>
    <property type="molecule type" value="Genomic_DNA"/>
</dbReference>
<gene>
    <name evidence="9" type="ORF">SBAD_LOCUS5400</name>
</gene>
<evidence type="ECO:0000256" key="3">
    <source>
        <dbReference type="ARBA" id="ARBA00022824"/>
    </source>
</evidence>
<organism evidence="11">
    <name type="scientific">Soboliphyme baturini</name>
    <dbReference type="NCBI Taxonomy" id="241478"/>
    <lineage>
        <taxon>Eukaryota</taxon>
        <taxon>Metazoa</taxon>
        <taxon>Ecdysozoa</taxon>
        <taxon>Nematoda</taxon>
        <taxon>Enoplea</taxon>
        <taxon>Dorylaimia</taxon>
        <taxon>Dioctophymatida</taxon>
        <taxon>Dioctophymatoidea</taxon>
        <taxon>Soboliphymatidae</taxon>
        <taxon>Soboliphyme</taxon>
    </lineage>
</organism>
<evidence type="ECO:0000259" key="8">
    <source>
        <dbReference type="PROSITE" id="PS50059"/>
    </source>
</evidence>
<dbReference type="Pfam" id="PF00254">
    <property type="entry name" value="FKBP_C"/>
    <property type="match status" value="1"/>
</dbReference>
<dbReference type="Gene3D" id="1.10.238.10">
    <property type="entry name" value="EF-hand"/>
    <property type="match status" value="1"/>
</dbReference>
<keyword evidence="6" id="KW-0697">Rotamase</keyword>
<evidence type="ECO:0000256" key="1">
    <source>
        <dbReference type="ARBA" id="ARBA00022729"/>
    </source>
</evidence>
<dbReference type="PANTHER" id="PTHR46222">
    <property type="entry name" value="PEPTIDYL-PROLYL CIS-TRANS ISOMERASE FKBP7/14"/>
    <property type="match status" value="1"/>
</dbReference>
<evidence type="ECO:0000256" key="2">
    <source>
        <dbReference type="ARBA" id="ARBA00022737"/>
    </source>
</evidence>
<accession>A0A183IP53</accession>
<keyword evidence="3" id="KW-0256">Endoplasmic reticulum</keyword>
<dbReference type="PANTHER" id="PTHR46222:SF3">
    <property type="entry name" value="PEPTIDYLPROLYL ISOMERASE"/>
    <property type="match status" value="1"/>
</dbReference>
<reference evidence="9 10" key="2">
    <citation type="submission" date="2018-11" db="EMBL/GenBank/DDBJ databases">
        <authorList>
            <consortium name="Pathogen Informatics"/>
        </authorList>
    </citation>
    <scope>NUCLEOTIDE SEQUENCE [LARGE SCALE GENOMIC DNA]</scope>
</reference>
<keyword evidence="6" id="KW-0413">Isomerase</keyword>
<dbReference type="EC" id="5.2.1.8" evidence="6"/>
<proteinExistence type="predicted"/>
<evidence type="ECO:0000256" key="5">
    <source>
        <dbReference type="ARBA" id="ARBA00023180"/>
    </source>
</evidence>
<evidence type="ECO:0000256" key="7">
    <source>
        <dbReference type="SAM" id="SignalP"/>
    </source>
</evidence>
<dbReference type="Proteomes" id="UP000270296">
    <property type="component" value="Unassembled WGS sequence"/>
</dbReference>
<evidence type="ECO:0000256" key="4">
    <source>
        <dbReference type="ARBA" id="ARBA00022837"/>
    </source>
</evidence>
<dbReference type="AlphaFoldDB" id="A0A183IP53"/>
<keyword evidence="1 7" id="KW-0732">Signal</keyword>
<dbReference type="PROSITE" id="PS00018">
    <property type="entry name" value="EF_HAND_1"/>
    <property type="match status" value="2"/>
</dbReference>
<comment type="catalytic activity">
    <reaction evidence="6">
        <text>[protein]-peptidylproline (omega=180) = [protein]-peptidylproline (omega=0)</text>
        <dbReference type="Rhea" id="RHEA:16237"/>
        <dbReference type="Rhea" id="RHEA-COMP:10747"/>
        <dbReference type="Rhea" id="RHEA-COMP:10748"/>
        <dbReference type="ChEBI" id="CHEBI:83833"/>
        <dbReference type="ChEBI" id="CHEBI:83834"/>
        <dbReference type="EC" id="5.2.1.8"/>
    </reaction>
</comment>
<dbReference type="InterPro" id="IPR011992">
    <property type="entry name" value="EF-hand-dom_pair"/>
</dbReference>
<dbReference type="Gene3D" id="3.10.50.40">
    <property type="match status" value="1"/>
</dbReference>
<keyword evidence="10" id="KW-1185">Reference proteome</keyword>
<evidence type="ECO:0000256" key="6">
    <source>
        <dbReference type="PROSITE-ProRule" id="PRU00277"/>
    </source>
</evidence>
<evidence type="ECO:0000313" key="9">
    <source>
        <dbReference type="EMBL" id="VDP07130.1"/>
    </source>
</evidence>
<reference evidence="11" key="1">
    <citation type="submission" date="2016-06" db="UniProtKB">
        <authorList>
            <consortium name="WormBaseParasite"/>
        </authorList>
    </citation>
    <scope>IDENTIFICATION</scope>
</reference>
<protein>
    <recommendedName>
        <fullName evidence="6">peptidylprolyl isomerase</fullName>
        <ecNumber evidence="6">5.2.1.8</ecNumber>
    </recommendedName>
</protein>
<dbReference type="GO" id="GO:0003755">
    <property type="term" value="F:peptidyl-prolyl cis-trans isomerase activity"/>
    <property type="evidence" value="ECO:0007669"/>
    <property type="project" value="UniProtKB-KW"/>
</dbReference>
<dbReference type="WBParaSite" id="SBAD_0000561701-mRNA-1">
    <property type="protein sequence ID" value="SBAD_0000561701-mRNA-1"/>
    <property type="gene ID" value="SBAD_0000561701"/>
</dbReference>
<dbReference type="PROSITE" id="PS50059">
    <property type="entry name" value="FKBP_PPIASE"/>
    <property type="match status" value="1"/>
</dbReference>
<feature type="signal peptide" evidence="7">
    <location>
        <begin position="1"/>
        <end position="21"/>
    </location>
</feature>
<dbReference type="SUPFAM" id="SSF47473">
    <property type="entry name" value="EF-hand"/>
    <property type="match status" value="1"/>
</dbReference>
<evidence type="ECO:0000313" key="10">
    <source>
        <dbReference type="Proteomes" id="UP000270296"/>
    </source>
</evidence>
<keyword evidence="2" id="KW-0677">Repeat</keyword>
<evidence type="ECO:0000313" key="11">
    <source>
        <dbReference type="WBParaSite" id="SBAD_0000561701-mRNA-1"/>
    </source>
</evidence>
<name>A0A183IP53_9BILA</name>
<feature type="chain" id="PRO_5043140140" description="peptidylprolyl isomerase" evidence="7">
    <location>
        <begin position="22"/>
        <end position="320"/>
    </location>
</feature>